<evidence type="ECO:0000256" key="1">
    <source>
        <dbReference type="SAM" id="Phobius"/>
    </source>
</evidence>
<protein>
    <submittedName>
        <fullName evidence="2">Uncharacterized protein</fullName>
    </submittedName>
</protein>
<evidence type="ECO:0000313" key="2">
    <source>
        <dbReference type="EMBL" id="HGH61768.1"/>
    </source>
</evidence>
<dbReference type="EMBL" id="DTGT01000347">
    <property type="protein sequence ID" value="HGH61768.1"/>
    <property type="molecule type" value="Genomic_DNA"/>
</dbReference>
<keyword evidence="1" id="KW-1133">Transmembrane helix</keyword>
<organism evidence="2">
    <name type="scientific">Desulfomonile tiedjei</name>
    <dbReference type="NCBI Taxonomy" id="2358"/>
    <lineage>
        <taxon>Bacteria</taxon>
        <taxon>Pseudomonadati</taxon>
        <taxon>Thermodesulfobacteriota</taxon>
        <taxon>Desulfomonilia</taxon>
        <taxon>Desulfomonilales</taxon>
        <taxon>Desulfomonilaceae</taxon>
        <taxon>Desulfomonile</taxon>
    </lineage>
</organism>
<feature type="transmembrane region" description="Helical" evidence="1">
    <location>
        <begin position="42"/>
        <end position="68"/>
    </location>
</feature>
<sequence length="429" mass="46598">MPLNSPVVFVMHTDNSRLAMAFFWTAVLTAQTESYGSPWRIALASACYLLSVLTYENASLLIFALPFFARPRHAGNAVQTRRIWTETALIIVIGFLGFLALRFLLLSGGAVNHASVVPSMALLLSYCSGLFPYLLAPFKDVTRDVVSLVFGASVGCAAFALVKGASFPKQPQKALTNDHARSLMHVSAAGFAVFLLGITPYLLAGYSASFGFTGQSRVYSSGSYGVAMILAALFSMNWSSPILRRVVNLVAALLLALMAAFQCDLRRDWQIAAEIRRDLCESLLTVAGKVSDHTTLLFLDLQSYLGNRAVIFQGVDGLDQYVKMLYNNKTLHAFFLYSRDADGPSSSERTAIITPEGVSARGSAPYGPAPLDSILIFRCHGRELSLVESLSSDDAFVNARWVGVAAIASQTSRIISGDCEHAQVRRCLY</sequence>
<keyword evidence="1" id="KW-0812">Transmembrane</keyword>
<feature type="transmembrane region" description="Helical" evidence="1">
    <location>
        <begin position="242"/>
        <end position="261"/>
    </location>
</feature>
<name>A0A7C4ASU5_9BACT</name>
<gene>
    <name evidence="2" type="ORF">ENV54_10770</name>
</gene>
<dbReference type="AlphaFoldDB" id="A0A7C4ASU5"/>
<proteinExistence type="predicted"/>
<feature type="transmembrane region" description="Helical" evidence="1">
    <location>
        <begin position="218"/>
        <end position="236"/>
    </location>
</feature>
<feature type="transmembrane region" description="Helical" evidence="1">
    <location>
        <begin position="116"/>
        <end position="136"/>
    </location>
</feature>
<feature type="transmembrane region" description="Helical" evidence="1">
    <location>
        <begin position="182"/>
        <end position="206"/>
    </location>
</feature>
<accession>A0A7C4ASU5</accession>
<reference evidence="2" key="1">
    <citation type="journal article" date="2020" name="mSystems">
        <title>Genome- and Community-Level Interaction Insights into Carbon Utilization and Element Cycling Functions of Hydrothermarchaeota in Hydrothermal Sediment.</title>
        <authorList>
            <person name="Zhou Z."/>
            <person name="Liu Y."/>
            <person name="Xu W."/>
            <person name="Pan J."/>
            <person name="Luo Z.H."/>
            <person name="Li M."/>
        </authorList>
    </citation>
    <scope>NUCLEOTIDE SEQUENCE [LARGE SCALE GENOMIC DNA]</scope>
    <source>
        <strain evidence="2">SpSt-769</strain>
    </source>
</reference>
<feature type="transmembrane region" description="Helical" evidence="1">
    <location>
        <begin position="145"/>
        <end position="162"/>
    </location>
</feature>
<keyword evidence="1" id="KW-0472">Membrane</keyword>
<feature type="transmembrane region" description="Helical" evidence="1">
    <location>
        <begin position="88"/>
        <end position="110"/>
    </location>
</feature>
<comment type="caution">
    <text evidence="2">The sequence shown here is derived from an EMBL/GenBank/DDBJ whole genome shotgun (WGS) entry which is preliminary data.</text>
</comment>